<dbReference type="GeneID" id="85317894"/>
<dbReference type="RefSeq" id="XP_060294735.1">
    <property type="nucleotide sequence ID" value="XM_060434624.1"/>
</dbReference>
<evidence type="ECO:0000313" key="3">
    <source>
        <dbReference type="Proteomes" id="UP001172101"/>
    </source>
</evidence>
<name>A0AA40ACK9_9PEZI</name>
<feature type="region of interest" description="Disordered" evidence="1">
    <location>
        <begin position="91"/>
        <end position="121"/>
    </location>
</feature>
<accession>A0AA40ACK9</accession>
<organism evidence="2 3">
    <name type="scientific">Lasiosphaeria miniovina</name>
    <dbReference type="NCBI Taxonomy" id="1954250"/>
    <lineage>
        <taxon>Eukaryota</taxon>
        <taxon>Fungi</taxon>
        <taxon>Dikarya</taxon>
        <taxon>Ascomycota</taxon>
        <taxon>Pezizomycotina</taxon>
        <taxon>Sordariomycetes</taxon>
        <taxon>Sordariomycetidae</taxon>
        <taxon>Sordariales</taxon>
        <taxon>Lasiosphaeriaceae</taxon>
        <taxon>Lasiosphaeria</taxon>
    </lineage>
</organism>
<gene>
    <name evidence="2" type="ORF">B0T26DRAFT_364299</name>
</gene>
<dbReference type="Proteomes" id="UP001172101">
    <property type="component" value="Unassembled WGS sequence"/>
</dbReference>
<protein>
    <submittedName>
        <fullName evidence="2">Uncharacterized protein</fullName>
    </submittedName>
</protein>
<proteinExistence type="predicted"/>
<evidence type="ECO:0000256" key="1">
    <source>
        <dbReference type="SAM" id="MobiDB-lite"/>
    </source>
</evidence>
<dbReference type="EMBL" id="JAUIRO010000005">
    <property type="protein sequence ID" value="KAK0713412.1"/>
    <property type="molecule type" value="Genomic_DNA"/>
</dbReference>
<comment type="caution">
    <text evidence="2">The sequence shown here is derived from an EMBL/GenBank/DDBJ whole genome shotgun (WGS) entry which is preliminary data.</text>
</comment>
<reference evidence="2" key="1">
    <citation type="submission" date="2023-06" db="EMBL/GenBank/DDBJ databases">
        <title>Genome-scale phylogeny and comparative genomics of the fungal order Sordariales.</title>
        <authorList>
            <consortium name="Lawrence Berkeley National Laboratory"/>
            <person name="Hensen N."/>
            <person name="Bonometti L."/>
            <person name="Westerberg I."/>
            <person name="Brannstrom I.O."/>
            <person name="Guillou S."/>
            <person name="Cros-Aarteil S."/>
            <person name="Calhoun S."/>
            <person name="Haridas S."/>
            <person name="Kuo A."/>
            <person name="Mondo S."/>
            <person name="Pangilinan J."/>
            <person name="Riley R."/>
            <person name="LaButti K."/>
            <person name="Andreopoulos B."/>
            <person name="Lipzen A."/>
            <person name="Chen C."/>
            <person name="Yanf M."/>
            <person name="Daum C."/>
            <person name="Ng V."/>
            <person name="Clum A."/>
            <person name="Steindorff A."/>
            <person name="Ohm R."/>
            <person name="Martin F."/>
            <person name="Silar P."/>
            <person name="Natvig D."/>
            <person name="Lalanne C."/>
            <person name="Gautier V."/>
            <person name="Ament-velasquez S.L."/>
            <person name="Kruys A."/>
            <person name="Hutchinson M.I."/>
            <person name="Powell A.J."/>
            <person name="Barry K."/>
            <person name="Miller A.N."/>
            <person name="Grigoriev I.V."/>
            <person name="Debuchy R."/>
            <person name="Gladieux P."/>
            <person name="Thoren M.H."/>
            <person name="Johannesson H."/>
        </authorList>
    </citation>
    <scope>NUCLEOTIDE SEQUENCE</scope>
    <source>
        <strain evidence="2">SMH2392-1A</strain>
    </source>
</reference>
<sequence length="121" mass="13542">MCHAQSTFLSVSLRWNTGNCLSSHFFLSLSLARVCEASCVARDFRFNYKHHHMVELPKSLSFQSSSPCAWQPPPVIPGFFLQHIPGRPGSLHTREGIPVEPPPPICPFRSPRPRIPLPGRG</sequence>
<dbReference type="AlphaFoldDB" id="A0AA40ACK9"/>
<keyword evidence="3" id="KW-1185">Reference proteome</keyword>
<evidence type="ECO:0000313" key="2">
    <source>
        <dbReference type="EMBL" id="KAK0713412.1"/>
    </source>
</evidence>